<dbReference type="EC" id="2.7.11.-" evidence="8"/>
<dbReference type="SUPFAM" id="SSF69012">
    <property type="entry name" value="alpha-ketoacid dehydrogenase kinase, N-terminal domain"/>
    <property type="match status" value="1"/>
</dbReference>
<dbReference type="PROSITE" id="PS50109">
    <property type="entry name" value="HIS_KIN"/>
    <property type="match status" value="1"/>
</dbReference>
<dbReference type="GO" id="GO:0005759">
    <property type="term" value="C:mitochondrial matrix"/>
    <property type="evidence" value="ECO:0007669"/>
    <property type="project" value="UniProtKB-SubCell"/>
</dbReference>
<dbReference type="Pfam" id="PF02518">
    <property type="entry name" value="HATPase_c"/>
    <property type="match status" value="1"/>
</dbReference>
<evidence type="ECO:0000256" key="7">
    <source>
        <dbReference type="ARBA" id="ARBA00048201"/>
    </source>
</evidence>
<dbReference type="PRINTS" id="PR00344">
    <property type="entry name" value="BCTRLSENSOR"/>
</dbReference>
<dbReference type="InterPro" id="IPR039028">
    <property type="entry name" value="BCKD/PDK"/>
</dbReference>
<evidence type="ECO:0000256" key="3">
    <source>
        <dbReference type="ARBA" id="ARBA00022741"/>
    </source>
</evidence>
<accession>A0A7S1TKN8</accession>
<reference evidence="10" key="1">
    <citation type="submission" date="2021-01" db="EMBL/GenBank/DDBJ databases">
        <authorList>
            <person name="Corre E."/>
            <person name="Pelletier E."/>
            <person name="Niang G."/>
            <person name="Scheremetjew M."/>
            <person name="Finn R."/>
            <person name="Kale V."/>
            <person name="Holt S."/>
            <person name="Cochrane G."/>
            <person name="Meng A."/>
            <person name="Brown T."/>
            <person name="Cohen L."/>
        </authorList>
    </citation>
    <scope>NUCLEOTIDE SEQUENCE</scope>
    <source>
        <strain evidence="10">CCMP3124</strain>
    </source>
</reference>
<evidence type="ECO:0000256" key="4">
    <source>
        <dbReference type="ARBA" id="ARBA00022777"/>
    </source>
</evidence>
<dbReference type="AlphaFoldDB" id="A0A7S1TKN8"/>
<dbReference type="InterPro" id="IPR036890">
    <property type="entry name" value="HATPase_C_sf"/>
</dbReference>
<dbReference type="PANTHER" id="PTHR11947:SF3">
    <property type="entry name" value="[PYRUVATE DEHYDROGENASE (ACETYL-TRANSFERRING)] KINASE, MITOCHONDRIAL"/>
    <property type="match status" value="1"/>
</dbReference>
<comment type="subcellular location">
    <subcellularLocation>
        <location evidence="8">Mitochondrion matrix</location>
    </subcellularLocation>
</comment>
<protein>
    <recommendedName>
        <fullName evidence="8">Protein-serine/threonine kinase</fullName>
        <ecNumber evidence="8">2.7.11.-</ecNumber>
    </recommendedName>
</protein>
<dbReference type="PANTHER" id="PTHR11947">
    <property type="entry name" value="PYRUVATE DEHYDROGENASE KINASE"/>
    <property type="match status" value="1"/>
</dbReference>
<dbReference type="Gene3D" id="3.30.565.10">
    <property type="entry name" value="Histidine kinase-like ATPase, C-terminal domain"/>
    <property type="match status" value="1"/>
</dbReference>
<dbReference type="SUPFAM" id="SSF55874">
    <property type="entry name" value="ATPase domain of HSP90 chaperone/DNA topoisomerase II/histidine kinase"/>
    <property type="match status" value="1"/>
</dbReference>
<dbReference type="InterPro" id="IPR005467">
    <property type="entry name" value="His_kinase_dom"/>
</dbReference>
<evidence type="ECO:0000313" key="10">
    <source>
        <dbReference type="EMBL" id="CAD9239277.1"/>
    </source>
</evidence>
<dbReference type="Gene3D" id="1.20.140.20">
    <property type="entry name" value="Alpha-ketoacid/pyruvate dehydrogenase kinase, N-terminal domain"/>
    <property type="match status" value="1"/>
</dbReference>
<comment type="similarity">
    <text evidence="1 8">Belongs to the PDK/BCKDK protein kinase family.</text>
</comment>
<keyword evidence="6 8" id="KW-0496">Mitochondrion</keyword>
<evidence type="ECO:0000256" key="5">
    <source>
        <dbReference type="ARBA" id="ARBA00022840"/>
    </source>
</evidence>
<dbReference type="Pfam" id="PF10436">
    <property type="entry name" value="BCDHK_Adom3"/>
    <property type="match status" value="1"/>
</dbReference>
<evidence type="ECO:0000256" key="1">
    <source>
        <dbReference type="ARBA" id="ARBA00006155"/>
    </source>
</evidence>
<sequence length="442" mass="48842">MRAESQGLRLILRGARLRAFSGSPSVLAASLTHTTRWSRRLATQTLYDVANARTVAAAAAAFSQHRTDMEQIQSVVRRYADRKPAPLPLQFLNEFGHLHSDSKRLLAASWLKDELPVRLSRRVLELELLPRALCNMPSILAVRETYRASLLDIVTFPSLDAGGGASATATKTNVAAFGALLESIYARHQHVAHDVARGMLELRAYNPAMKLESDAKLQRFLDNFFRSRIAIRLMIGHYLATRDAAAHPSRIGIVNRQCSPAALARRATAEAQELARRYYRQSVVPEVCVLGHIDARFPYVDEHVFFCLRETLKNAMRAVIEKHADDRLGASYIYTPIRVVIARGTEDVSVRVTDNGVGMSLRELPVALCFGYTTAPPPALHSREKSNIFDNHVQAAGSIAGMGYGLPLSRLTAQFLGGDMELMSMQGAGTDVTFHFPRLPTA</sequence>
<dbReference type="GO" id="GO:0010906">
    <property type="term" value="P:regulation of glucose metabolic process"/>
    <property type="evidence" value="ECO:0007669"/>
    <property type="project" value="TreeGrafter"/>
</dbReference>
<evidence type="ECO:0000256" key="8">
    <source>
        <dbReference type="RuleBase" id="RU366032"/>
    </source>
</evidence>
<name>A0A7S1TKN8_9RHOD</name>
<feature type="domain" description="Histidine kinase" evidence="9">
    <location>
        <begin position="308"/>
        <end position="440"/>
    </location>
</feature>
<dbReference type="InterPro" id="IPR018955">
    <property type="entry name" value="BCDHK/PDK_N"/>
</dbReference>
<keyword evidence="3 8" id="KW-0547">Nucleotide-binding</keyword>
<dbReference type="InterPro" id="IPR036784">
    <property type="entry name" value="AK/P_DHK_N_sf"/>
</dbReference>
<proteinExistence type="inferred from homology"/>
<evidence type="ECO:0000259" key="9">
    <source>
        <dbReference type="PROSITE" id="PS50109"/>
    </source>
</evidence>
<organism evidence="10">
    <name type="scientific">Erythrolobus australicus</name>
    <dbReference type="NCBI Taxonomy" id="1077150"/>
    <lineage>
        <taxon>Eukaryota</taxon>
        <taxon>Rhodophyta</taxon>
        <taxon>Bangiophyceae</taxon>
        <taxon>Porphyridiales</taxon>
        <taxon>Porphyridiaceae</taxon>
        <taxon>Erythrolobus</taxon>
    </lineage>
</organism>
<gene>
    <name evidence="10" type="ORF">EAUS1353_LOCUS1013</name>
</gene>
<dbReference type="GO" id="GO:0004740">
    <property type="term" value="F:pyruvate dehydrogenase (acetyl-transferring) kinase activity"/>
    <property type="evidence" value="ECO:0007669"/>
    <property type="project" value="UniProtKB-EC"/>
</dbReference>
<evidence type="ECO:0000256" key="2">
    <source>
        <dbReference type="ARBA" id="ARBA00022679"/>
    </source>
</evidence>
<dbReference type="EMBL" id="HBGI01001574">
    <property type="protein sequence ID" value="CAD9239277.1"/>
    <property type="molecule type" value="Transcribed_RNA"/>
</dbReference>
<keyword evidence="4 8" id="KW-0418">Kinase</keyword>
<keyword evidence="2 8" id="KW-0808">Transferase</keyword>
<evidence type="ECO:0000256" key="6">
    <source>
        <dbReference type="ARBA" id="ARBA00023128"/>
    </source>
</evidence>
<comment type="catalytic activity">
    <reaction evidence="7">
        <text>L-seryl-[pyruvate dehydrogenase E1 alpha subunit] + ATP = O-phospho-L-seryl-[pyruvate dehydrogenase E1 alpha subunit] + ADP + H(+)</text>
        <dbReference type="Rhea" id="RHEA:23052"/>
        <dbReference type="Rhea" id="RHEA-COMP:13689"/>
        <dbReference type="Rhea" id="RHEA-COMP:13690"/>
        <dbReference type="ChEBI" id="CHEBI:15378"/>
        <dbReference type="ChEBI" id="CHEBI:29999"/>
        <dbReference type="ChEBI" id="CHEBI:30616"/>
        <dbReference type="ChEBI" id="CHEBI:83421"/>
        <dbReference type="ChEBI" id="CHEBI:456216"/>
        <dbReference type="EC" id="2.7.11.2"/>
    </reaction>
</comment>
<dbReference type="InterPro" id="IPR004358">
    <property type="entry name" value="Sig_transdc_His_kin-like_C"/>
</dbReference>
<dbReference type="SMART" id="SM00387">
    <property type="entry name" value="HATPase_c"/>
    <property type="match status" value="1"/>
</dbReference>
<dbReference type="GO" id="GO:0005524">
    <property type="term" value="F:ATP binding"/>
    <property type="evidence" value="ECO:0007669"/>
    <property type="project" value="UniProtKB-UniRule"/>
</dbReference>
<keyword evidence="5 8" id="KW-0067">ATP-binding</keyword>
<dbReference type="InterPro" id="IPR003594">
    <property type="entry name" value="HATPase_dom"/>
</dbReference>